<gene>
    <name evidence="4" type="ORF">ACFOGJ_16720</name>
</gene>
<dbReference type="PANTHER" id="PTHR28004:SF2">
    <property type="entry name" value="D-SERINE DEHYDRATASE"/>
    <property type="match status" value="1"/>
</dbReference>
<dbReference type="InterPro" id="IPR051466">
    <property type="entry name" value="D-amino_acid_metab_enzyme"/>
</dbReference>
<dbReference type="SMART" id="SM01119">
    <property type="entry name" value="D-ser_dehydrat"/>
    <property type="match status" value="1"/>
</dbReference>
<dbReference type="InterPro" id="IPR042208">
    <property type="entry name" value="D-ser_dehydrat-like_sf"/>
</dbReference>
<organism evidence="4 5">
    <name type="scientific">Marinibaculum pumilum</name>
    <dbReference type="NCBI Taxonomy" id="1766165"/>
    <lineage>
        <taxon>Bacteria</taxon>
        <taxon>Pseudomonadati</taxon>
        <taxon>Pseudomonadota</taxon>
        <taxon>Alphaproteobacteria</taxon>
        <taxon>Rhodospirillales</taxon>
        <taxon>Rhodospirillaceae</taxon>
        <taxon>Marinibaculum</taxon>
    </lineage>
</organism>
<dbReference type="Pfam" id="PF14031">
    <property type="entry name" value="D-ser_dehydrat"/>
    <property type="match status" value="1"/>
</dbReference>
<comment type="similarity">
    <text evidence="1">Belongs to the DSD1 family.</text>
</comment>
<evidence type="ECO:0000313" key="5">
    <source>
        <dbReference type="Proteomes" id="UP001595528"/>
    </source>
</evidence>
<dbReference type="InterPro" id="IPR029066">
    <property type="entry name" value="PLP-binding_barrel"/>
</dbReference>
<sequence length="382" mass="39158">MQDSPNRDLIGQPGGRDRLQTPCLVLDLDAAEANIACMAAHAQAAGIGLRPHAKAHKSVALARRQLDAGATGICVATVGEAEALAAGGIGGLLLTSPVAGTAKLRRLAELARSGHAVMATVDHPDAVAGLSAAMTGGAMAGASAPLTLLVDMDVGQHRTGVPDADTALDLARAIADAAGLAFGGIQAYAGHVQHIAGLAERRAAMERPWALIQAVRQRLAGAGLAPAIVTGAGTGTHALDAGAGLFTEMQTGSYVFTDVQYDAVVLREAAATPFRPSLFVACSVVSTHQEGFVTTDGGLKRFATDGPAPRPMRNAPAGAGFRFSGDEFGALLLNGARPPARGTVIECQVPHCDPTVDLYDWYHVVRGDVLVEIWPVEGRGAI</sequence>
<evidence type="ECO:0000259" key="3">
    <source>
        <dbReference type="SMART" id="SM01119"/>
    </source>
</evidence>
<dbReference type="Pfam" id="PF01168">
    <property type="entry name" value="Ala_racemase_N"/>
    <property type="match status" value="1"/>
</dbReference>
<evidence type="ECO:0000256" key="1">
    <source>
        <dbReference type="ARBA" id="ARBA00005323"/>
    </source>
</evidence>
<accession>A0ABV7L3H1</accession>
<proteinExistence type="inferred from homology"/>
<protein>
    <submittedName>
        <fullName evidence="4">DSD1 family PLP-dependent enzyme</fullName>
    </submittedName>
</protein>
<dbReference type="SUPFAM" id="SSF51419">
    <property type="entry name" value="PLP-binding barrel"/>
    <property type="match status" value="1"/>
</dbReference>
<name>A0ABV7L3H1_9PROT</name>
<reference evidence="5" key="1">
    <citation type="journal article" date="2019" name="Int. J. Syst. Evol. Microbiol.">
        <title>The Global Catalogue of Microorganisms (GCM) 10K type strain sequencing project: providing services to taxonomists for standard genome sequencing and annotation.</title>
        <authorList>
            <consortium name="The Broad Institute Genomics Platform"/>
            <consortium name="The Broad Institute Genome Sequencing Center for Infectious Disease"/>
            <person name="Wu L."/>
            <person name="Ma J."/>
        </authorList>
    </citation>
    <scope>NUCLEOTIDE SEQUENCE [LARGE SCALE GENOMIC DNA]</scope>
    <source>
        <strain evidence="5">KCTC 42964</strain>
    </source>
</reference>
<dbReference type="Gene3D" id="3.20.20.10">
    <property type="entry name" value="Alanine racemase"/>
    <property type="match status" value="1"/>
</dbReference>
<evidence type="ECO:0000313" key="4">
    <source>
        <dbReference type="EMBL" id="MFC3228891.1"/>
    </source>
</evidence>
<dbReference type="EMBL" id="JBHRTR010000028">
    <property type="protein sequence ID" value="MFC3228891.1"/>
    <property type="molecule type" value="Genomic_DNA"/>
</dbReference>
<dbReference type="PANTHER" id="PTHR28004">
    <property type="entry name" value="ZGC:162816-RELATED"/>
    <property type="match status" value="1"/>
</dbReference>
<dbReference type="InterPro" id="IPR001608">
    <property type="entry name" value="Ala_racemase_N"/>
</dbReference>
<feature type="domain" description="D-serine dehydratase-like" evidence="3">
    <location>
        <begin position="277"/>
        <end position="366"/>
    </location>
</feature>
<keyword evidence="2" id="KW-0456">Lyase</keyword>
<dbReference type="InterPro" id="IPR026956">
    <property type="entry name" value="D-ser_dehydrat-like_dom"/>
</dbReference>
<dbReference type="RefSeq" id="WP_379902433.1">
    <property type="nucleotide sequence ID" value="NZ_JBHRTR010000028.1"/>
</dbReference>
<dbReference type="Gene3D" id="2.40.37.20">
    <property type="entry name" value="D-serine dehydratase-like domain"/>
    <property type="match status" value="1"/>
</dbReference>
<dbReference type="CDD" id="cd06819">
    <property type="entry name" value="PLPDE_III_LS_D-TA"/>
    <property type="match status" value="1"/>
</dbReference>
<keyword evidence="5" id="KW-1185">Reference proteome</keyword>
<comment type="caution">
    <text evidence="4">The sequence shown here is derived from an EMBL/GenBank/DDBJ whole genome shotgun (WGS) entry which is preliminary data.</text>
</comment>
<evidence type="ECO:0000256" key="2">
    <source>
        <dbReference type="ARBA" id="ARBA00023239"/>
    </source>
</evidence>
<dbReference type="Proteomes" id="UP001595528">
    <property type="component" value="Unassembled WGS sequence"/>
</dbReference>